<name>A0A1E3PMH5_9ASCO</name>
<dbReference type="GO" id="GO:0016020">
    <property type="term" value="C:membrane"/>
    <property type="evidence" value="ECO:0007669"/>
    <property type="project" value="InterPro"/>
</dbReference>
<keyword evidence="1" id="KW-0472">Membrane</keyword>
<dbReference type="OrthoDB" id="70250at2759"/>
<dbReference type="InterPro" id="IPR007720">
    <property type="entry name" value="PigQ/GPI1"/>
</dbReference>
<dbReference type="GO" id="GO:0005783">
    <property type="term" value="C:endoplasmic reticulum"/>
    <property type="evidence" value="ECO:0007669"/>
    <property type="project" value="TreeGrafter"/>
</dbReference>
<dbReference type="GO" id="GO:0006506">
    <property type="term" value="P:GPI anchor biosynthetic process"/>
    <property type="evidence" value="ECO:0007669"/>
    <property type="project" value="InterPro"/>
</dbReference>
<dbReference type="AlphaFoldDB" id="A0A1E3PMH5"/>
<feature type="transmembrane region" description="Helical" evidence="1">
    <location>
        <begin position="560"/>
        <end position="585"/>
    </location>
</feature>
<feature type="transmembrane region" description="Helical" evidence="1">
    <location>
        <begin position="530"/>
        <end position="554"/>
    </location>
</feature>
<keyword evidence="3" id="KW-1185">Reference proteome</keyword>
<evidence type="ECO:0000313" key="3">
    <source>
        <dbReference type="Proteomes" id="UP000095009"/>
    </source>
</evidence>
<evidence type="ECO:0000256" key="1">
    <source>
        <dbReference type="SAM" id="Phobius"/>
    </source>
</evidence>
<gene>
    <name evidence="2" type="ORF">NADFUDRAFT_50557</name>
</gene>
<feature type="transmembrane region" description="Helical" evidence="1">
    <location>
        <begin position="462"/>
        <end position="487"/>
    </location>
</feature>
<accession>A0A1E3PMH5</accession>
<evidence type="ECO:0000313" key="2">
    <source>
        <dbReference type="EMBL" id="ODQ66646.1"/>
    </source>
</evidence>
<dbReference type="PANTHER" id="PTHR21329">
    <property type="entry name" value="PHOSPHATIDYLINOSITOL N-ACETYLGLUCOSAMINYLTRANSFERASE SUBUNIT Q-RELATED"/>
    <property type="match status" value="1"/>
</dbReference>
<dbReference type="Proteomes" id="UP000095009">
    <property type="component" value="Unassembled WGS sequence"/>
</dbReference>
<protein>
    <submittedName>
        <fullName evidence="2">Gpi1-domain-containing protein</fullName>
    </submittedName>
</protein>
<sequence length="714" mass="82775">MAEDSVIRIYWPTESLKVEKLNKYEPSLAIGWRNSLSNLMVVTTVPFSEPRKLNEQMKNNPLFDLQNSSISCLYKICGCTRLEVLGMINPPSEIETLDQEDLSLLPSLFISELSFNYTHPKIVYFPNKANSGLNTVNKSIQVITYKSPLPHRMHFFSIKPMKLALEEKVGYTGADDKVERDLISKARLSNAIINKCRQHHRGNETNEFITNDELLNICIDQINSCYETGHLIQCIFSQLNPEVRKQRGLYRLKFESISFTLRSSLIAIAKCLWMVVSPFFSIFSAVMTILFRNFLELILRILEINIHSYNKSLKEISATAQQLDWRIQQLCYWPVEFLKVKSIMKTCSSRTDSHPEYVRLYNSLWLILNDIILGITFGLYLNENAEWLSIRFVHLNQEWLISGLRKTIMWLMAWPGGLKLNNELVSFFGELFLWIIDFWNDCLSILTPYFPQVLKIIAISGLAGITLPISLICDMISVLTIHTYAIYVSSARIYNWQVNVLLSLFHLFRGKKYNVLRNRIDSCDYDMDQLLTGTIFFTILMFLLPTMFVFYLVFAIVRLSVILVTVLLELYLAYLNHFPLFALLLKVKEPARLPGGIKFKLTTENSVAMETIYQSSPGSEYTGFTQCYLELESIPLSYSQIFAQYNQLVAKIKLHYLSFHVVKRLMIGKFVQMPRTELYGSLYSSLPKHRVNTSIFWERSENVFHSSSNKKKRQ</sequence>
<proteinExistence type="predicted"/>
<dbReference type="EMBL" id="KV454408">
    <property type="protein sequence ID" value="ODQ66646.1"/>
    <property type="molecule type" value="Genomic_DNA"/>
</dbReference>
<feature type="transmembrane region" description="Helical" evidence="1">
    <location>
        <begin position="493"/>
        <end position="509"/>
    </location>
</feature>
<feature type="transmembrane region" description="Helical" evidence="1">
    <location>
        <begin position="272"/>
        <end position="291"/>
    </location>
</feature>
<dbReference type="Pfam" id="PF05024">
    <property type="entry name" value="Gpi1"/>
    <property type="match status" value="1"/>
</dbReference>
<organism evidence="2 3">
    <name type="scientific">Nadsonia fulvescens var. elongata DSM 6958</name>
    <dbReference type="NCBI Taxonomy" id="857566"/>
    <lineage>
        <taxon>Eukaryota</taxon>
        <taxon>Fungi</taxon>
        <taxon>Dikarya</taxon>
        <taxon>Ascomycota</taxon>
        <taxon>Saccharomycotina</taxon>
        <taxon>Dipodascomycetes</taxon>
        <taxon>Dipodascales</taxon>
        <taxon>Dipodascales incertae sedis</taxon>
        <taxon>Nadsonia</taxon>
    </lineage>
</organism>
<keyword evidence="1" id="KW-1133">Transmembrane helix</keyword>
<keyword evidence="1" id="KW-0812">Transmembrane</keyword>
<dbReference type="PANTHER" id="PTHR21329:SF3">
    <property type="entry name" value="PHOSPHATIDYLINOSITOL N-ACETYLGLUCOSAMINYLTRANSFERASE SUBUNIT Q"/>
    <property type="match status" value="1"/>
</dbReference>
<reference evidence="2 3" key="1">
    <citation type="journal article" date="2016" name="Proc. Natl. Acad. Sci. U.S.A.">
        <title>Comparative genomics of biotechnologically important yeasts.</title>
        <authorList>
            <person name="Riley R."/>
            <person name="Haridas S."/>
            <person name="Wolfe K.H."/>
            <person name="Lopes M.R."/>
            <person name="Hittinger C.T."/>
            <person name="Goeker M."/>
            <person name="Salamov A.A."/>
            <person name="Wisecaver J.H."/>
            <person name="Long T.M."/>
            <person name="Calvey C.H."/>
            <person name="Aerts A.L."/>
            <person name="Barry K.W."/>
            <person name="Choi C."/>
            <person name="Clum A."/>
            <person name="Coughlan A.Y."/>
            <person name="Deshpande S."/>
            <person name="Douglass A.P."/>
            <person name="Hanson S.J."/>
            <person name="Klenk H.-P."/>
            <person name="LaButti K.M."/>
            <person name="Lapidus A."/>
            <person name="Lindquist E.A."/>
            <person name="Lipzen A.M."/>
            <person name="Meier-Kolthoff J.P."/>
            <person name="Ohm R.A."/>
            <person name="Otillar R.P."/>
            <person name="Pangilinan J.L."/>
            <person name="Peng Y."/>
            <person name="Rokas A."/>
            <person name="Rosa C.A."/>
            <person name="Scheuner C."/>
            <person name="Sibirny A.A."/>
            <person name="Slot J.C."/>
            <person name="Stielow J.B."/>
            <person name="Sun H."/>
            <person name="Kurtzman C.P."/>
            <person name="Blackwell M."/>
            <person name="Grigoriev I.V."/>
            <person name="Jeffries T.W."/>
        </authorList>
    </citation>
    <scope>NUCLEOTIDE SEQUENCE [LARGE SCALE GENOMIC DNA]</scope>
    <source>
        <strain evidence="2 3">DSM 6958</strain>
    </source>
</reference>
<dbReference type="STRING" id="857566.A0A1E3PMH5"/>